<dbReference type="FunFam" id="2.120.10.100:FF:000001">
    <property type="entry name" value="Soluble calcium-activated nucleotidase 1"/>
    <property type="match status" value="1"/>
</dbReference>
<dbReference type="EMBL" id="CAJFCW020000003">
    <property type="protein sequence ID" value="CAG9101101.1"/>
    <property type="molecule type" value="Genomic_DNA"/>
</dbReference>
<keyword evidence="3" id="KW-0378">Hydrolase</keyword>
<gene>
    <name evidence="7" type="ORF">BOKJ2_LOCUS5151</name>
</gene>
<dbReference type="GO" id="GO:0045134">
    <property type="term" value="F:UDP phosphatase activity"/>
    <property type="evidence" value="ECO:0007669"/>
    <property type="project" value="TreeGrafter"/>
</dbReference>
<protein>
    <recommendedName>
        <fullName evidence="9">Apyrase</fullName>
    </recommendedName>
</protein>
<feature type="binding site" evidence="6">
    <location>
        <position position="210"/>
    </location>
    <ligand>
        <name>Ca(2+)</name>
        <dbReference type="ChEBI" id="CHEBI:29108"/>
    </ligand>
</feature>
<evidence type="ECO:0000313" key="7">
    <source>
        <dbReference type="EMBL" id="CAD5213555.1"/>
    </source>
</evidence>
<evidence type="ECO:0000256" key="2">
    <source>
        <dbReference type="ARBA" id="ARBA00022723"/>
    </source>
</evidence>
<dbReference type="Proteomes" id="UP000783686">
    <property type="component" value="Unassembled WGS sequence"/>
</dbReference>
<comment type="caution">
    <text evidence="7">The sequence shown here is derived from an EMBL/GenBank/DDBJ whole genome shotgun (WGS) entry which is preliminary data.</text>
</comment>
<accession>A0A811KCP6</accession>
<dbReference type="PANTHER" id="PTHR13023:SF2">
    <property type="entry name" value="SOLUBLE CALCIUM-ACTIVATED NUCLEOTIDASE 1"/>
    <property type="match status" value="1"/>
</dbReference>
<evidence type="ECO:0008006" key="9">
    <source>
        <dbReference type="Google" id="ProtNLM"/>
    </source>
</evidence>
<comment type="cofactor">
    <cofactor evidence="1 6">
        <name>Ca(2+)</name>
        <dbReference type="ChEBI" id="CHEBI:29108"/>
    </cofactor>
</comment>
<organism evidence="7 8">
    <name type="scientific">Bursaphelenchus okinawaensis</name>
    <dbReference type="NCBI Taxonomy" id="465554"/>
    <lineage>
        <taxon>Eukaryota</taxon>
        <taxon>Metazoa</taxon>
        <taxon>Ecdysozoa</taxon>
        <taxon>Nematoda</taxon>
        <taxon>Chromadorea</taxon>
        <taxon>Rhabditida</taxon>
        <taxon>Tylenchina</taxon>
        <taxon>Tylenchomorpha</taxon>
        <taxon>Aphelenchoidea</taxon>
        <taxon>Aphelenchoididae</taxon>
        <taxon>Bursaphelenchus</taxon>
    </lineage>
</organism>
<dbReference type="InterPro" id="IPR009283">
    <property type="entry name" value="Apyrase"/>
</dbReference>
<dbReference type="Gene3D" id="2.120.10.100">
    <property type="entry name" value="Apyrase"/>
    <property type="match status" value="1"/>
</dbReference>
<feature type="binding site" evidence="6">
    <location>
        <position position="141"/>
    </location>
    <ligand>
        <name>Ca(2+)</name>
        <dbReference type="ChEBI" id="CHEBI:29108"/>
    </ligand>
</feature>
<evidence type="ECO:0000256" key="3">
    <source>
        <dbReference type="ARBA" id="ARBA00022801"/>
    </source>
</evidence>
<dbReference type="Pfam" id="PF06079">
    <property type="entry name" value="Apyrase"/>
    <property type="match status" value="1"/>
</dbReference>
<keyword evidence="4 6" id="KW-0106">Calcium</keyword>
<dbReference type="GO" id="GO:0030166">
    <property type="term" value="P:proteoglycan biosynthetic process"/>
    <property type="evidence" value="ECO:0007669"/>
    <property type="project" value="TreeGrafter"/>
</dbReference>
<evidence type="ECO:0000256" key="5">
    <source>
        <dbReference type="ARBA" id="ARBA00025738"/>
    </source>
</evidence>
<dbReference type="SUPFAM" id="SSF101887">
    <property type="entry name" value="Apyrase"/>
    <property type="match status" value="1"/>
</dbReference>
<keyword evidence="8" id="KW-1185">Reference proteome</keyword>
<dbReference type="Proteomes" id="UP000614601">
    <property type="component" value="Unassembled WGS sequence"/>
</dbReference>
<proteinExistence type="inferred from homology"/>
<reference evidence="7" key="1">
    <citation type="submission" date="2020-09" db="EMBL/GenBank/DDBJ databases">
        <authorList>
            <person name="Kikuchi T."/>
        </authorList>
    </citation>
    <scope>NUCLEOTIDE SEQUENCE</scope>
    <source>
        <strain evidence="7">SH1</strain>
    </source>
</reference>
<dbReference type="EMBL" id="CAJFDH010000003">
    <property type="protein sequence ID" value="CAD5213555.1"/>
    <property type="molecule type" value="Genomic_DNA"/>
</dbReference>
<dbReference type="InterPro" id="IPR036258">
    <property type="entry name" value="Apyrase_sf"/>
</dbReference>
<name>A0A811KCP6_9BILA</name>
<evidence type="ECO:0000256" key="1">
    <source>
        <dbReference type="ARBA" id="ARBA00001913"/>
    </source>
</evidence>
<dbReference type="AlphaFoldDB" id="A0A811KCP6"/>
<evidence type="ECO:0000313" key="8">
    <source>
        <dbReference type="Proteomes" id="UP000614601"/>
    </source>
</evidence>
<dbReference type="PANTHER" id="PTHR13023">
    <property type="entry name" value="APYRASE"/>
    <property type="match status" value="1"/>
</dbReference>
<comment type="similarity">
    <text evidence="5">Belongs to the apyrase family.</text>
</comment>
<evidence type="ECO:0000256" key="4">
    <source>
        <dbReference type="ARBA" id="ARBA00022837"/>
    </source>
</evidence>
<feature type="binding site" evidence="6">
    <location>
        <position position="95"/>
    </location>
    <ligand>
        <name>Ca(2+)</name>
        <dbReference type="ChEBI" id="CHEBI:29108"/>
    </ligand>
</feature>
<dbReference type="GO" id="GO:0004382">
    <property type="term" value="F:GDP phosphatase activity"/>
    <property type="evidence" value="ECO:0007669"/>
    <property type="project" value="TreeGrafter"/>
</dbReference>
<feature type="binding site" evidence="6">
    <location>
        <position position="324"/>
    </location>
    <ligand>
        <name>Ca(2+)</name>
        <dbReference type="ChEBI" id="CHEBI:29108"/>
    </ligand>
</feature>
<dbReference type="GO" id="GO:0005509">
    <property type="term" value="F:calcium ion binding"/>
    <property type="evidence" value="ECO:0007669"/>
    <property type="project" value="InterPro"/>
</dbReference>
<feature type="binding site" evidence="6">
    <location>
        <position position="94"/>
    </location>
    <ligand>
        <name>Ca(2+)</name>
        <dbReference type="ChEBI" id="CHEBI:29108"/>
    </ligand>
</feature>
<evidence type="ECO:0000256" key="6">
    <source>
        <dbReference type="PIRSR" id="PIRSR609283-1"/>
    </source>
</evidence>
<keyword evidence="2 6" id="KW-0479">Metal-binding</keyword>
<sequence>MVSINVEALQPLNRVPKYAATLNMMDGSLTVPVMAIADMDDASPSETQKGYYVSPSVRGFLTYNLMTKMFDINWQYTYNYTSQLNYGGRGMELSDLKVFNGYLYAPDDKTGIIFRLTTDKAIPWVINADGNGFHNTSFKTEWMTIKDEHLWIGGYGKEYTNLDGSFRDNNPMYIKVIDRFGSVKHVDWEQEFKKVRASIGIQFPAYMIHEAVQWSDLHQKWFFLPRKVSYDPYIEETDQFKGSNYLISCDEKFETFQVVRVGMVHPTRTFSAFQFVPGSQDNIIIAIKSEEVENWPLSSYIMVFGIDGQVYMDETRIPGNFKLEGLEFFDFQAMECC</sequence>
<dbReference type="OrthoDB" id="25028at2759"/>
<feature type="binding site" evidence="6">
    <location>
        <position position="271"/>
    </location>
    <ligand>
        <name>Ca(2+)</name>
        <dbReference type="ChEBI" id="CHEBI:29108"/>
    </ligand>
</feature>